<protein>
    <submittedName>
        <fullName evidence="1">Uncharacterized protein</fullName>
    </submittedName>
</protein>
<evidence type="ECO:0000313" key="2">
    <source>
        <dbReference type="Proteomes" id="UP001163603"/>
    </source>
</evidence>
<gene>
    <name evidence="1" type="ORF">Pint_35913</name>
</gene>
<accession>A0ACC0Y372</accession>
<keyword evidence="2" id="KW-1185">Reference proteome</keyword>
<organism evidence="1 2">
    <name type="scientific">Pistacia integerrima</name>
    <dbReference type="NCBI Taxonomy" id="434235"/>
    <lineage>
        <taxon>Eukaryota</taxon>
        <taxon>Viridiplantae</taxon>
        <taxon>Streptophyta</taxon>
        <taxon>Embryophyta</taxon>
        <taxon>Tracheophyta</taxon>
        <taxon>Spermatophyta</taxon>
        <taxon>Magnoliopsida</taxon>
        <taxon>eudicotyledons</taxon>
        <taxon>Gunneridae</taxon>
        <taxon>Pentapetalae</taxon>
        <taxon>rosids</taxon>
        <taxon>malvids</taxon>
        <taxon>Sapindales</taxon>
        <taxon>Anacardiaceae</taxon>
        <taxon>Pistacia</taxon>
    </lineage>
</organism>
<dbReference type="Proteomes" id="UP001163603">
    <property type="component" value="Chromosome 9"/>
</dbReference>
<dbReference type="EMBL" id="CM047744">
    <property type="protein sequence ID" value="KAJ0028165.1"/>
    <property type="molecule type" value="Genomic_DNA"/>
</dbReference>
<sequence length="432" mass="47686">MMGVYKNSEVFCPRTLHCREWARKYLDYCLCNSRDEISLGLGAISVVVWVVAEIPQIITNYRQKSTDGLSIAFLTTWIIGDLFNLFGCILEPATLPTQYYMALLYTLITVILGSQTVYYGHIYPRLKYNGCLHKGFKPIQTESADKTGQSNNDVGKQVNCSDKRKSGLCISDRDNAPSSPIPLPALPGTMSPGRELYYMSARSLSRSHTPTAGSLLVQRMSPTSDHSGISIEQPLLGGQVSTQSAPSPNIKTMLCLVSIMIFLRTVNLEYLAIGYHNIEFEKSNKGFVIQVGRKLLQVHGGLLQGNGIEGSSGIGSYLGWAMAAIYMGGRLPQICLNMRRGNVEVRKYRKGLLDPVGLNPLMFLFALIGNATYVASIIVSSLDWSKIRPNLPWLVDAGGCVLLDAFILIQFIYFHCRSSRDVGYKHGNSNSA</sequence>
<reference evidence="2" key="1">
    <citation type="journal article" date="2023" name="G3 (Bethesda)">
        <title>Genome assembly and association tests identify interacting loci associated with vigor, precocity, and sex in interspecific pistachio rootstocks.</title>
        <authorList>
            <person name="Palmer W."/>
            <person name="Jacygrad E."/>
            <person name="Sagayaradj S."/>
            <person name="Cavanaugh K."/>
            <person name="Han R."/>
            <person name="Bertier L."/>
            <person name="Beede B."/>
            <person name="Kafkas S."/>
            <person name="Golino D."/>
            <person name="Preece J."/>
            <person name="Michelmore R."/>
        </authorList>
    </citation>
    <scope>NUCLEOTIDE SEQUENCE [LARGE SCALE GENOMIC DNA]</scope>
</reference>
<name>A0ACC0Y372_9ROSI</name>
<evidence type="ECO:0000313" key="1">
    <source>
        <dbReference type="EMBL" id="KAJ0028165.1"/>
    </source>
</evidence>
<comment type="caution">
    <text evidence="1">The sequence shown here is derived from an EMBL/GenBank/DDBJ whole genome shotgun (WGS) entry which is preliminary data.</text>
</comment>
<proteinExistence type="predicted"/>